<comment type="caution">
    <text evidence="1">The sequence shown here is derived from an EMBL/GenBank/DDBJ whole genome shotgun (WGS) entry which is preliminary data.</text>
</comment>
<gene>
    <name evidence="1" type="ORF">NKI81_19900</name>
</gene>
<organism evidence="1 2">
    <name type="scientific">Mesorhizobium australicum</name>
    <dbReference type="NCBI Taxonomy" id="536018"/>
    <lineage>
        <taxon>Bacteria</taxon>
        <taxon>Pseudomonadati</taxon>
        <taxon>Pseudomonadota</taxon>
        <taxon>Alphaproteobacteria</taxon>
        <taxon>Hyphomicrobiales</taxon>
        <taxon>Phyllobacteriaceae</taxon>
        <taxon>Mesorhizobium</taxon>
    </lineage>
</organism>
<sequence length="162" mass="17709">MSKSAANLIDTRTAAALLEITPRWLQKLARDGWIKPAGRGQWPLATTIQGYIVFLQSRIQERPAGAALHDARAKEIEQRLARQDRSLVTMDEALASIGEITNDMVASVEGLPRKITNDPRERERITAICSAEAARLRTVFAASKSALKNGGAIDDGAEEEDD</sequence>
<protein>
    <submittedName>
        <fullName evidence="1">Uncharacterized protein</fullName>
    </submittedName>
</protein>
<keyword evidence="2" id="KW-1185">Reference proteome</keyword>
<proteinExistence type="predicted"/>
<evidence type="ECO:0000313" key="2">
    <source>
        <dbReference type="Proteomes" id="UP001480082"/>
    </source>
</evidence>
<accession>A0ACC6T2Q1</accession>
<dbReference type="Proteomes" id="UP001480082">
    <property type="component" value="Unassembled WGS sequence"/>
</dbReference>
<dbReference type="EMBL" id="JAMYRI010000011">
    <property type="protein sequence ID" value="MER9286199.1"/>
    <property type="molecule type" value="Genomic_DNA"/>
</dbReference>
<reference evidence="1 2" key="1">
    <citation type="journal article" date="2024" name="Proc. Natl. Acad. Sci. U.S.A.">
        <title>The evolutionary genomics of adaptation to stress in wild rhizobium bacteria.</title>
        <authorList>
            <person name="Kehlet-Delgado H."/>
            <person name="Montoya A.P."/>
            <person name="Jensen K.T."/>
            <person name="Wendlandt C.E."/>
            <person name="Dexheimer C."/>
            <person name="Roberts M."/>
            <person name="Torres Martinez L."/>
            <person name="Friesen M.L."/>
            <person name="Griffitts J.S."/>
            <person name="Porter S.S."/>
        </authorList>
    </citation>
    <scope>NUCLEOTIDE SEQUENCE [LARGE SCALE GENOMIC DNA]</scope>
    <source>
        <strain evidence="1 2">M0468</strain>
    </source>
</reference>
<evidence type="ECO:0000313" key="1">
    <source>
        <dbReference type="EMBL" id="MER9286199.1"/>
    </source>
</evidence>
<name>A0ACC6T2Q1_9HYPH</name>